<reference evidence="3" key="1">
    <citation type="submission" date="2016-12" db="EMBL/GenBank/DDBJ databases">
        <authorList>
            <person name="Rodrigo-Torres L."/>
            <person name="Arahal R.D."/>
            <person name="Lucena T."/>
        </authorList>
    </citation>
    <scope>NUCLEOTIDE SEQUENCE [LARGE SCALE GENOMIC DNA]</scope>
</reference>
<evidence type="ECO:0008006" key="4">
    <source>
        <dbReference type="Google" id="ProtNLM"/>
    </source>
</evidence>
<keyword evidence="1" id="KW-0732">Signal</keyword>
<protein>
    <recommendedName>
        <fullName evidence="4">PepSY domain-containing protein</fullName>
    </recommendedName>
</protein>
<name>A0A1M7Z271_9VIBR</name>
<dbReference type="Proteomes" id="UP000184600">
    <property type="component" value="Unassembled WGS sequence"/>
</dbReference>
<dbReference type="EMBL" id="FRFG01000084">
    <property type="protein sequence ID" value="SHO58912.1"/>
    <property type="molecule type" value="Genomic_DNA"/>
</dbReference>
<evidence type="ECO:0000313" key="3">
    <source>
        <dbReference type="Proteomes" id="UP000184600"/>
    </source>
</evidence>
<accession>A0A1M7Z271</accession>
<dbReference type="RefSeq" id="WP_073586353.1">
    <property type="nucleotide sequence ID" value="NZ_AP024897.1"/>
</dbReference>
<evidence type="ECO:0000313" key="2">
    <source>
        <dbReference type="EMBL" id="SHO58912.1"/>
    </source>
</evidence>
<feature type="signal peptide" evidence="1">
    <location>
        <begin position="1"/>
        <end position="21"/>
    </location>
</feature>
<proteinExistence type="predicted"/>
<gene>
    <name evidence="2" type="ORF">VQ7734_04687</name>
</gene>
<sequence length="186" mass="20305">MKKSALFTLAAGSLLAFNAWSANPGISGPSDIHYMNATDALAQIQKVKPGPYDSIELVEGRHGKLVYMAYLSQPVSDDIVIIDGNTGVDLSGSYQSRYDLAAVLASVSKTHEGEVVAARKVFLPETGYVYLVELESNDDLSPVIQLTIRADNLKIIDSRPFEETEPEDVETEYDIVMDDPADDFSN</sequence>
<keyword evidence="3" id="KW-1185">Reference proteome</keyword>
<organism evidence="2 3">
    <name type="scientific">Vibrio quintilis</name>
    <dbReference type="NCBI Taxonomy" id="1117707"/>
    <lineage>
        <taxon>Bacteria</taxon>
        <taxon>Pseudomonadati</taxon>
        <taxon>Pseudomonadota</taxon>
        <taxon>Gammaproteobacteria</taxon>
        <taxon>Vibrionales</taxon>
        <taxon>Vibrionaceae</taxon>
        <taxon>Vibrio</taxon>
    </lineage>
</organism>
<feature type="chain" id="PRO_5012523155" description="PepSY domain-containing protein" evidence="1">
    <location>
        <begin position="22"/>
        <end position="186"/>
    </location>
</feature>
<dbReference type="STRING" id="1117707.VQ7734_04687"/>
<dbReference type="AlphaFoldDB" id="A0A1M7Z271"/>
<evidence type="ECO:0000256" key="1">
    <source>
        <dbReference type="SAM" id="SignalP"/>
    </source>
</evidence>